<feature type="transmembrane region" description="Helical" evidence="7">
    <location>
        <begin position="215"/>
        <end position="235"/>
    </location>
</feature>
<feature type="transmembrane region" description="Helical" evidence="7">
    <location>
        <begin position="137"/>
        <end position="158"/>
    </location>
</feature>
<evidence type="ECO:0000256" key="2">
    <source>
        <dbReference type="ARBA" id="ARBA00022475"/>
    </source>
</evidence>
<keyword evidence="10" id="KW-1185">Reference proteome</keyword>
<evidence type="ECO:0000256" key="3">
    <source>
        <dbReference type="ARBA" id="ARBA00022519"/>
    </source>
</evidence>
<evidence type="ECO:0000256" key="1">
    <source>
        <dbReference type="ARBA" id="ARBA00004141"/>
    </source>
</evidence>
<comment type="caution">
    <text evidence="9">The sequence shown here is derived from an EMBL/GenBank/DDBJ whole genome shotgun (WGS) entry which is preliminary data.</text>
</comment>
<proteinExistence type="predicted"/>
<feature type="domain" description="Peptidase S54 rhomboid" evidence="8">
    <location>
        <begin position="76"/>
        <end position="232"/>
    </location>
</feature>
<organism evidence="9 10">
    <name type="scientific">Bartonella vinsonii subsp. arupensis Pm136co</name>
    <dbReference type="NCBI Taxonomy" id="1094561"/>
    <lineage>
        <taxon>Bacteria</taxon>
        <taxon>Pseudomonadati</taxon>
        <taxon>Pseudomonadota</taxon>
        <taxon>Alphaproteobacteria</taxon>
        <taxon>Hyphomicrobiales</taxon>
        <taxon>Bartonellaceae</taxon>
        <taxon>Bartonella</taxon>
    </lineage>
</organism>
<keyword evidence="6 7" id="KW-0472">Membrane</keyword>
<dbReference type="EMBL" id="AIMH01000002">
    <property type="protein sequence ID" value="EJF98819.1"/>
    <property type="molecule type" value="Genomic_DNA"/>
</dbReference>
<feature type="transmembrane region" description="Helical" evidence="7">
    <location>
        <begin position="188"/>
        <end position="209"/>
    </location>
</feature>
<dbReference type="Proteomes" id="UP000008948">
    <property type="component" value="Unassembled WGS sequence"/>
</dbReference>
<feature type="transmembrane region" description="Helical" evidence="7">
    <location>
        <begin position="113"/>
        <end position="131"/>
    </location>
</feature>
<name>A0ABN0GRA9_BARVI</name>
<keyword evidence="5 7" id="KW-1133">Transmembrane helix</keyword>
<evidence type="ECO:0000313" key="9">
    <source>
        <dbReference type="EMBL" id="EJF98819.1"/>
    </source>
</evidence>
<dbReference type="InterPro" id="IPR022764">
    <property type="entry name" value="Peptidase_S54_rhomboid_dom"/>
</dbReference>
<gene>
    <name evidence="9" type="ORF">MEI_00389</name>
</gene>
<feature type="transmembrane region" description="Helical" evidence="7">
    <location>
        <begin position="55"/>
        <end position="78"/>
    </location>
</feature>
<accession>A0ABN0GRA9</accession>
<evidence type="ECO:0000259" key="8">
    <source>
        <dbReference type="Pfam" id="PF01694"/>
    </source>
</evidence>
<keyword evidence="4 7" id="KW-0812">Transmembrane</keyword>
<feature type="transmembrane region" description="Helical" evidence="7">
    <location>
        <begin position="22"/>
        <end position="43"/>
    </location>
</feature>
<reference evidence="9 10" key="1">
    <citation type="submission" date="2012-03" db="EMBL/GenBank/DDBJ databases">
        <title>The Genome Sequence of Bartonella vinsonii subsp. arupensis str. Pm136co.</title>
        <authorList>
            <consortium name="The Broad Institute Genome Sequencing Platform"/>
            <consortium name="The Broad Institute Genome Sequencing Center for Infectious Disease"/>
            <person name="Feldgarden M."/>
            <person name="Kirby J."/>
            <person name="Kosoy M."/>
            <person name="Birtles R."/>
            <person name="Probert W.S."/>
            <person name="Chiaraviglio L."/>
            <person name="Young S.K."/>
            <person name="Zeng Q."/>
            <person name="Gargeya S."/>
            <person name="Fitzgerald M."/>
            <person name="Haas B."/>
            <person name="Abouelleil A."/>
            <person name="Alvarado L."/>
            <person name="Arachchi H.M."/>
            <person name="Berlin A."/>
            <person name="Chapman S.B."/>
            <person name="Gearin G."/>
            <person name="Goldberg J."/>
            <person name="Griggs A."/>
            <person name="Gujja S."/>
            <person name="Hansen M."/>
            <person name="Heiman D."/>
            <person name="Howarth C."/>
            <person name="Larimer J."/>
            <person name="Lui A."/>
            <person name="MacDonald P.J.P."/>
            <person name="McCowen C."/>
            <person name="Montmayeur A."/>
            <person name="Murphy C."/>
            <person name="Neiman D."/>
            <person name="Pearson M."/>
            <person name="Priest M."/>
            <person name="Roberts A."/>
            <person name="Saif S."/>
            <person name="Shea T."/>
            <person name="Sisk P."/>
            <person name="Stolte C."/>
            <person name="Sykes S."/>
            <person name="Wortman J."/>
            <person name="Nusbaum C."/>
            <person name="Birren B."/>
        </authorList>
    </citation>
    <scope>NUCLEOTIDE SEQUENCE [LARGE SCALE GENOMIC DNA]</scope>
    <source>
        <strain evidence="9 10">Pm136co</strain>
    </source>
</reference>
<comment type="subcellular location">
    <subcellularLocation>
        <location evidence="1">Membrane</location>
        <topology evidence="1">Multi-pass membrane protein</topology>
    </subcellularLocation>
</comment>
<evidence type="ECO:0000256" key="7">
    <source>
        <dbReference type="SAM" id="Phobius"/>
    </source>
</evidence>
<dbReference type="Pfam" id="PF01694">
    <property type="entry name" value="Rhomboid"/>
    <property type="match status" value="1"/>
</dbReference>
<keyword evidence="2" id="KW-1003">Cell membrane</keyword>
<dbReference type="RefSeq" id="WP_004865624.1">
    <property type="nucleotide sequence ID" value="NZ_JH725043.1"/>
</dbReference>
<dbReference type="SUPFAM" id="SSF144091">
    <property type="entry name" value="Rhomboid-like"/>
    <property type="match status" value="1"/>
</dbReference>
<sequence>MKNIDYQFRNASFLPKQPREPLLNVPFTVVVLIALCFCIYFIHQYFFSDQLYIRSLGFFSFTPVLFKAEPLIFFHSMISYSFMHGSMKHVTLNMAWLLIFGTPLVRQFGGIRFLIFWALTAMIAALTYFVFHQESVISLVGASGAVSGMMGAIARYGFPLIYLRSNIHNERLLGSLLSLKQALCSKGVLIYVSIWLGVDLIMGISSFLFEGDGISIAWEAHIGGFFAGFLLIGFFDISQKKCNTTI</sequence>
<evidence type="ECO:0000256" key="5">
    <source>
        <dbReference type="ARBA" id="ARBA00022989"/>
    </source>
</evidence>
<evidence type="ECO:0000256" key="6">
    <source>
        <dbReference type="ARBA" id="ARBA00023136"/>
    </source>
</evidence>
<protein>
    <recommendedName>
        <fullName evidence="8">Peptidase S54 rhomboid domain-containing protein</fullName>
    </recommendedName>
</protein>
<dbReference type="PANTHER" id="PTHR43066">
    <property type="entry name" value="RHOMBOID-RELATED PROTEIN"/>
    <property type="match status" value="1"/>
</dbReference>
<keyword evidence="3" id="KW-0997">Cell inner membrane</keyword>
<evidence type="ECO:0000256" key="4">
    <source>
        <dbReference type="ARBA" id="ARBA00022692"/>
    </source>
</evidence>
<dbReference type="PANTHER" id="PTHR43066:SF26">
    <property type="entry name" value="RHOMBOID PROTEASE GLPG"/>
    <property type="match status" value="1"/>
</dbReference>
<dbReference type="Gene3D" id="1.20.1540.10">
    <property type="entry name" value="Rhomboid-like"/>
    <property type="match status" value="1"/>
</dbReference>
<evidence type="ECO:0000313" key="10">
    <source>
        <dbReference type="Proteomes" id="UP000008948"/>
    </source>
</evidence>
<dbReference type="InterPro" id="IPR035952">
    <property type="entry name" value="Rhomboid-like_sf"/>
</dbReference>